<evidence type="ECO:0000313" key="6">
    <source>
        <dbReference type="EMBL" id="ARP82886.1"/>
    </source>
</evidence>
<evidence type="ECO:0000256" key="3">
    <source>
        <dbReference type="ARBA" id="ARBA00022448"/>
    </source>
</evidence>
<sequence>MGRISRRAIVTGVAAAAGVAAVARVMPGRGATGQEQARRVLVIATANDINNLDPHTNADEPTTFLLRNVYDALVRVEADPPRIVPQLARAWEVSADGLEYVFRLNPAARFSDGSPVSAHAVAYSIERLLRIRKGNAWMIAGIIEPGGVQPVDATTVRMRLARPFGPLLQVLPWIWIVNPAQVEPNKGNDDGQTWLRAHLAGSGPFQLRRAESGNLYELRRTATDWRDESGNATGVILKVVRESASQRLMVQRGDAHIAVNLSNDDIAALQGRSRVNLVVKPELRTFMFRMNTKHGPLADVALRKAVSWAVDYQAMLDVAVYARPAYGPLPQAMFGFDKSLPPRAMNLERAHEYMARIDTRGQPLALRAAYISGYEQQRRWCLVLLDSLKKLGITLDVRAMTWPDLVASARRPETCPDFFSMFTSVNYADPADVSFNHYHSSRVGNWSNPTYANPAVDALIERGRSELDPARRNEIYIEFQRRVLDDSPDLFISTDVRKLAFRRSVQGFTYTPIRPGAFDLAPLSLEPADSAQARDA</sequence>
<gene>
    <name evidence="6" type="ORF">CAL12_20095</name>
</gene>
<dbReference type="PANTHER" id="PTHR30290:SF10">
    <property type="entry name" value="PERIPLASMIC OLIGOPEPTIDE-BINDING PROTEIN-RELATED"/>
    <property type="match status" value="1"/>
</dbReference>
<dbReference type="Gene3D" id="3.40.190.10">
    <property type="entry name" value="Periplasmic binding protein-like II"/>
    <property type="match status" value="1"/>
</dbReference>
<evidence type="ECO:0000259" key="5">
    <source>
        <dbReference type="Pfam" id="PF00496"/>
    </source>
</evidence>
<dbReference type="CDD" id="cd08512">
    <property type="entry name" value="PBP2_NikA_DppA_OppA_like_7"/>
    <property type="match status" value="1"/>
</dbReference>
<dbReference type="InterPro" id="IPR006311">
    <property type="entry name" value="TAT_signal"/>
</dbReference>
<evidence type="ECO:0000313" key="7">
    <source>
        <dbReference type="Proteomes" id="UP000194151"/>
    </source>
</evidence>
<dbReference type="GO" id="GO:0043190">
    <property type="term" value="C:ATP-binding cassette (ABC) transporter complex"/>
    <property type="evidence" value="ECO:0007669"/>
    <property type="project" value="InterPro"/>
</dbReference>
<evidence type="ECO:0000256" key="1">
    <source>
        <dbReference type="ARBA" id="ARBA00004196"/>
    </source>
</evidence>
<dbReference type="Proteomes" id="UP000194151">
    <property type="component" value="Chromosome"/>
</dbReference>
<keyword evidence="3" id="KW-0813">Transport</keyword>
<organism evidence="6 7">
    <name type="scientific">Bordetella genomosp. 8</name>
    <dbReference type="NCBI Taxonomy" id="1416806"/>
    <lineage>
        <taxon>Bacteria</taxon>
        <taxon>Pseudomonadati</taxon>
        <taxon>Pseudomonadota</taxon>
        <taxon>Betaproteobacteria</taxon>
        <taxon>Burkholderiales</taxon>
        <taxon>Alcaligenaceae</taxon>
        <taxon>Bordetella</taxon>
    </lineage>
</organism>
<dbReference type="PIRSF" id="PIRSF002741">
    <property type="entry name" value="MppA"/>
    <property type="match status" value="1"/>
</dbReference>
<dbReference type="InterPro" id="IPR030678">
    <property type="entry name" value="Peptide/Ni-bd"/>
</dbReference>
<dbReference type="InterPro" id="IPR000914">
    <property type="entry name" value="SBP_5_dom"/>
</dbReference>
<name>A0A1W6YP47_9BORD</name>
<reference evidence="6 7" key="1">
    <citation type="submission" date="2017-05" db="EMBL/GenBank/DDBJ databases">
        <title>Complete and WGS of Bordetella genogroups.</title>
        <authorList>
            <person name="Spilker T."/>
            <person name="LiPuma J."/>
        </authorList>
    </citation>
    <scope>NUCLEOTIDE SEQUENCE [LARGE SCALE GENOMIC DNA]</scope>
    <source>
        <strain evidence="6 7">AU19157</strain>
    </source>
</reference>
<feature type="domain" description="Solute-binding protein family 5" evidence="5">
    <location>
        <begin position="83"/>
        <end position="443"/>
    </location>
</feature>
<comment type="similarity">
    <text evidence="2">Belongs to the bacterial solute-binding protein 5 family.</text>
</comment>
<accession>A0A1W6YP47</accession>
<dbReference type="AlphaFoldDB" id="A0A1W6YP47"/>
<dbReference type="EMBL" id="CP021108">
    <property type="protein sequence ID" value="ARP82886.1"/>
    <property type="molecule type" value="Genomic_DNA"/>
</dbReference>
<keyword evidence="7" id="KW-1185">Reference proteome</keyword>
<dbReference type="GO" id="GO:1904680">
    <property type="term" value="F:peptide transmembrane transporter activity"/>
    <property type="evidence" value="ECO:0007669"/>
    <property type="project" value="TreeGrafter"/>
</dbReference>
<evidence type="ECO:0000256" key="2">
    <source>
        <dbReference type="ARBA" id="ARBA00005695"/>
    </source>
</evidence>
<proteinExistence type="inferred from homology"/>
<dbReference type="PROSITE" id="PS51318">
    <property type="entry name" value="TAT"/>
    <property type="match status" value="1"/>
</dbReference>
<dbReference type="SUPFAM" id="SSF53850">
    <property type="entry name" value="Periplasmic binding protein-like II"/>
    <property type="match status" value="1"/>
</dbReference>
<comment type="subcellular location">
    <subcellularLocation>
        <location evidence="1">Cell envelope</location>
    </subcellularLocation>
</comment>
<dbReference type="GO" id="GO:0030288">
    <property type="term" value="C:outer membrane-bounded periplasmic space"/>
    <property type="evidence" value="ECO:0007669"/>
    <property type="project" value="UniProtKB-ARBA"/>
</dbReference>
<dbReference type="RefSeq" id="WP_086066240.1">
    <property type="nucleotide sequence ID" value="NZ_CP021108.1"/>
</dbReference>
<dbReference type="Pfam" id="PF00496">
    <property type="entry name" value="SBP_bac_5"/>
    <property type="match status" value="1"/>
</dbReference>
<dbReference type="STRING" id="1416806.CAL12_20095"/>
<dbReference type="OrthoDB" id="9801799at2"/>
<dbReference type="PANTHER" id="PTHR30290">
    <property type="entry name" value="PERIPLASMIC BINDING COMPONENT OF ABC TRANSPORTER"/>
    <property type="match status" value="1"/>
</dbReference>
<dbReference type="GO" id="GO:0015833">
    <property type="term" value="P:peptide transport"/>
    <property type="evidence" value="ECO:0007669"/>
    <property type="project" value="TreeGrafter"/>
</dbReference>
<protein>
    <submittedName>
        <fullName evidence="6">ABC transporter substrate-binding protein</fullName>
    </submittedName>
</protein>
<dbReference type="KEGG" id="bgv:CAL12_20095"/>
<dbReference type="InterPro" id="IPR039424">
    <property type="entry name" value="SBP_5"/>
</dbReference>
<dbReference type="Gene3D" id="3.90.76.10">
    <property type="entry name" value="Dipeptide-binding Protein, Domain 1"/>
    <property type="match status" value="1"/>
</dbReference>
<dbReference type="Gene3D" id="3.10.105.10">
    <property type="entry name" value="Dipeptide-binding Protein, Domain 3"/>
    <property type="match status" value="1"/>
</dbReference>
<evidence type="ECO:0000256" key="4">
    <source>
        <dbReference type="ARBA" id="ARBA00022729"/>
    </source>
</evidence>
<keyword evidence="4" id="KW-0732">Signal</keyword>